<comment type="caution">
    <text evidence="7">The sequence shown here is derived from an EMBL/GenBank/DDBJ whole genome shotgun (WGS) entry which is preliminary data.</text>
</comment>
<dbReference type="InterPro" id="IPR000795">
    <property type="entry name" value="T_Tr_GTP-bd_dom"/>
</dbReference>
<evidence type="ECO:0000256" key="4">
    <source>
        <dbReference type="ARBA" id="ARBA00023134"/>
    </source>
</evidence>
<evidence type="ECO:0000256" key="1">
    <source>
        <dbReference type="ARBA" id="ARBA00003987"/>
    </source>
</evidence>
<feature type="domain" description="Tr-type G" evidence="6">
    <location>
        <begin position="1"/>
        <end position="227"/>
    </location>
</feature>
<reference evidence="7 8" key="1">
    <citation type="journal article" date="2024" name="Int. J. Syst. Evol. Microbiol.">
        <title>Clostridium omnivorum sp. nov., isolated from anoxic soil under the treatment of reductive soil disinfestation.</title>
        <authorList>
            <person name="Ueki A."/>
            <person name="Tonouchi A."/>
            <person name="Kaku N."/>
            <person name="Honma S."/>
            <person name="Ueki K."/>
        </authorList>
    </citation>
    <scope>NUCLEOTIDE SEQUENCE [LARGE SCALE GENOMIC DNA]</scope>
    <source>
        <strain evidence="7 8">E14</strain>
    </source>
</reference>
<dbReference type="PRINTS" id="PR00315">
    <property type="entry name" value="ELONGATNFCT"/>
</dbReference>
<dbReference type="Pfam" id="PF00679">
    <property type="entry name" value="EFG_C"/>
    <property type="match status" value="1"/>
</dbReference>
<dbReference type="Pfam" id="PF03764">
    <property type="entry name" value="EFG_IV"/>
    <property type="match status" value="1"/>
</dbReference>
<dbReference type="CDD" id="cd01684">
    <property type="entry name" value="Tet_like_IV"/>
    <property type="match status" value="1"/>
</dbReference>
<dbReference type="InterPro" id="IPR005517">
    <property type="entry name" value="Transl_elong_EFG/EF2_IV"/>
</dbReference>
<keyword evidence="7" id="KW-0251">Elongation factor</keyword>
<comment type="function">
    <text evidence="1">Abolishes the inhibitory effect of tetracyclin on protein synthesis by a non-covalent modification of the ribosomes.</text>
</comment>
<dbReference type="InterPro" id="IPR053905">
    <property type="entry name" value="EF-G-like_DII"/>
</dbReference>
<dbReference type="SUPFAM" id="SSF52540">
    <property type="entry name" value="P-loop containing nucleoside triphosphate hydrolases"/>
    <property type="match status" value="1"/>
</dbReference>
<evidence type="ECO:0000313" key="8">
    <source>
        <dbReference type="Proteomes" id="UP001208567"/>
    </source>
</evidence>
<dbReference type="PANTHER" id="PTHR43261">
    <property type="entry name" value="TRANSLATION ELONGATION FACTOR G-RELATED"/>
    <property type="match status" value="1"/>
</dbReference>
<evidence type="ECO:0000259" key="6">
    <source>
        <dbReference type="PROSITE" id="PS51722"/>
    </source>
</evidence>
<dbReference type="EMBL" id="BRXR01000001">
    <property type="protein sequence ID" value="GLC29005.1"/>
    <property type="molecule type" value="Genomic_DNA"/>
</dbReference>
<organism evidence="7 8">
    <name type="scientific">Clostridium omnivorum</name>
    <dbReference type="NCBI Taxonomy" id="1604902"/>
    <lineage>
        <taxon>Bacteria</taxon>
        <taxon>Bacillati</taxon>
        <taxon>Bacillota</taxon>
        <taxon>Clostridia</taxon>
        <taxon>Eubacteriales</taxon>
        <taxon>Clostridiaceae</taxon>
        <taxon>Clostridium</taxon>
    </lineage>
</organism>
<dbReference type="Gene3D" id="3.30.230.10">
    <property type="match status" value="1"/>
</dbReference>
<dbReference type="SUPFAM" id="SSF54211">
    <property type="entry name" value="Ribosomal protein S5 domain 2-like"/>
    <property type="match status" value="1"/>
</dbReference>
<dbReference type="InterPro" id="IPR031157">
    <property type="entry name" value="G_TR_CS"/>
</dbReference>
<dbReference type="SMART" id="SM00838">
    <property type="entry name" value="EFG_C"/>
    <property type="match status" value="1"/>
</dbReference>
<dbReference type="CDD" id="cd10912">
    <property type="entry name" value="PIN_YacP-like"/>
    <property type="match status" value="1"/>
</dbReference>
<keyword evidence="8" id="KW-1185">Reference proteome</keyword>
<dbReference type="InterPro" id="IPR035650">
    <property type="entry name" value="Tet_C"/>
</dbReference>
<keyword evidence="3" id="KW-0648">Protein biosynthesis</keyword>
<dbReference type="GO" id="GO:0003746">
    <property type="term" value="F:translation elongation factor activity"/>
    <property type="evidence" value="ECO:0007669"/>
    <property type="project" value="UniProtKB-KW"/>
</dbReference>
<evidence type="ECO:0000313" key="7">
    <source>
        <dbReference type="EMBL" id="GLC29005.1"/>
    </source>
</evidence>
<evidence type="ECO:0000256" key="5">
    <source>
        <dbReference type="ARBA" id="ARBA00023251"/>
    </source>
</evidence>
<dbReference type="InterPro" id="IPR000640">
    <property type="entry name" value="EFG_V-like"/>
</dbReference>
<dbReference type="InterPro" id="IPR020568">
    <property type="entry name" value="Ribosomal_Su5_D2-typ_SF"/>
</dbReference>
<dbReference type="Proteomes" id="UP001208567">
    <property type="component" value="Unassembled WGS sequence"/>
</dbReference>
<dbReference type="PROSITE" id="PS00301">
    <property type="entry name" value="G_TR_1"/>
    <property type="match status" value="1"/>
</dbReference>
<dbReference type="SMART" id="SM00889">
    <property type="entry name" value="EFG_IV"/>
    <property type="match status" value="1"/>
</dbReference>
<keyword evidence="2" id="KW-0547">Nucleotide-binding</keyword>
<dbReference type="Pfam" id="PF22042">
    <property type="entry name" value="EF-G_D2"/>
    <property type="match status" value="1"/>
</dbReference>
<dbReference type="PANTHER" id="PTHR43261:SF1">
    <property type="entry name" value="RIBOSOME-RELEASING FACTOR 2, MITOCHONDRIAL"/>
    <property type="match status" value="1"/>
</dbReference>
<dbReference type="InterPro" id="IPR035647">
    <property type="entry name" value="EFG_III/V"/>
</dbReference>
<name>A0ABQ5N1Q8_9CLOT</name>
<dbReference type="Gene3D" id="3.30.70.870">
    <property type="entry name" value="Elongation Factor G (Translational Gtpase), domain 3"/>
    <property type="match status" value="1"/>
</dbReference>
<accession>A0ABQ5N1Q8</accession>
<protein>
    <submittedName>
        <fullName evidence="7">Translation elongation factor G</fullName>
    </submittedName>
</protein>
<evidence type="ECO:0000256" key="2">
    <source>
        <dbReference type="ARBA" id="ARBA00022741"/>
    </source>
</evidence>
<dbReference type="SUPFAM" id="SSF54980">
    <property type="entry name" value="EF-G C-terminal domain-like"/>
    <property type="match status" value="2"/>
</dbReference>
<dbReference type="PROSITE" id="PS51722">
    <property type="entry name" value="G_TR_2"/>
    <property type="match status" value="1"/>
</dbReference>
<dbReference type="InterPro" id="IPR010298">
    <property type="entry name" value="YacP-like"/>
</dbReference>
<evidence type="ECO:0000256" key="3">
    <source>
        <dbReference type="ARBA" id="ARBA00022917"/>
    </source>
</evidence>
<keyword evidence="4" id="KW-0342">GTP-binding</keyword>
<dbReference type="InterPro" id="IPR005225">
    <property type="entry name" value="Small_GTP-bd"/>
</dbReference>
<dbReference type="Gene3D" id="3.40.50.300">
    <property type="entry name" value="P-loop containing nucleotide triphosphate hydrolases"/>
    <property type="match status" value="1"/>
</dbReference>
<dbReference type="InterPro" id="IPR014721">
    <property type="entry name" value="Ribsml_uS5_D2-typ_fold_subgr"/>
</dbReference>
<dbReference type="Gene3D" id="3.30.70.240">
    <property type="match status" value="1"/>
</dbReference>
<keyword evidence="5" id="KW-0046">Antibiotic resistance</keyword>
<gene>
    <name evidence="7" type="ORF">bsdE14_04150</name>
</gene>
<dbReference type="Pfam" id="PF05991">
    <property type="entry name" value="NYN_YacP"/>
    <property type="match status" value="1"/>
</dbReference>
<dbReference type="RefSeq" id="WP_264848281.1">
    <property type="nucleotide sequence ID" value="NZ_BRXR01000001.1"/>
</dbReference>
<sequence length="879" mass="100364">MKKLAIGILAHVDAGKTTLSESMLYLSGKIRKLGRVDNKDAYLDTYELEKARGITIFSKQAIFQVDETQITLLDTPGHVDFSAEMERTLQVLDYAILVISGADGIQGHTQTLWRLLSIYKIPVFIFINKMDQVGTDKEKLMKELKLRLNDGCIDFEENNMEIFYDQIAMCDEKVMENFIETGEVKGIDISKLIKSRKVFPCYLGSALKLEGVKEFIDGIVKYTERSFYPEEFGAKVFKISRDDQGNRLTFMKITGGSLKVKTALTNKHTDIEEKVNQIRFYSGQKFELVNEAEAGSICVVTGLTKTYPGEGLGIERESSKPLLEPVLSYRVILPEGCDPRAILPRLREIEEEEPELHIVWEENLQEIQIQIMGDVQVEILQNIIKERFDIDVTFDSGTILYKETILNTVEGVGHFEPLRHYAEVHLLMEPGELGSGLQFFINCSEDTLDKNWQRLILTHLEEKAHKGVLTGSMITDMKITLVSGRAHKKHTEGGDFREATYRAVRQGLKQANSILLEPYYEFELELPEKMVGRAMTDIEKMHGTCEISEVNGDVAIIVGNAPVVTMRNYQREVISYTKGQGRLFCSLQGYAPCHNSDEIIKSIGYDSERDIWNPTSSVFCTHGSGFIVNWDEVKNFMHIESYLQKEKVTDSQIAKKVSIEQERSIGLDEIDEIINKTFYANQGKKSVWKKRKTALESYYKTDTYTTVNNITKEAYLLVDGYNILFAWEELKEIAKDNIDAARTKLLDILCNYQGIKGNKIIVVFDAYRVKGHSVEIFDYNNIHVVYTKEAETADQYIEKFVHQNHGNYSITVATSDNLEQIIIRGNGAGLLSAMELMKEIEFANKKMMEAYRERHSKEHNILSDTLSEEDKEQVKKFLF</sequence>
<dbReference type="Pfam" id="PF00009">
    <property type="entry name" value="GTP_EFTU"/>
    <property type="match status" value="1"/>
</dbReference>
<proteinExistence type="predicted"/>
<dbReference type="SUPFAM" id="SSF50447">
    <property type="entry name" value="Translation proteins"/>
    <property type="match status" value="1"/>
</dbReference>
<dbReference type="Gene3D" id="2.40.30.10">
    <property type="entry name" value="Translation factors"/>
    <property type="match status" value="1"/>
</dbReference>
<dbReference type="InterPro" id="IPR027417">
    <property type="entry name" value="P-loop_NTPase"/>
</dbReference>
<dbReference type="InterPro" id="IPR009000">
    <property type="entry name" value="Transl_B-barrel_sf"/>
</dbReference>
<dbReference type="CDD" id="cd03711">
    <property type="entry name" value="Tet_C"/>
    <property type="match status" value="1"/>
</dbReference>
<dbReference type="NCBIfam" id="TIGR00231">
    <property type="entry name" value="small_GTP"/>
    <property type="match status" value="1"/>
</dbReference>